<accession>A0A4Z2HN71</accession>
<dbReference type="AlphaFoldDB" id="A0A4Z2HN71"/>
<comment type="caution">
    <text evidence="2">The sequence shown here is derived from an EMBL/GenBank/DDBJ whole genome shotgun (WGS) entry which is preliminary data.</text>
</comment>
<dbReference type="EMBL" id="SRLO01000211">
    <property type="protein sequence ID" value="TNN66991.1"/>
    <property type="molecule type" value="Genomic_DNA"/>
</dbReference>
<gene>
    <name evidence="2" type="ORF">EYF80_022764</name>
</gene>
<evidence type="ECO:0000313" key="3">
    <source>
        <dbReference type="Proteomes" id="UP000314294"/>
    </source>
</evidence>
<feature type="region of interest" description="Disordered" evidence="1">
    <location>
        <begin position="69"/>
        <end position="132"/>
    </location>
</feature>
<feature type="region of interest" description="Disordered" evidence="1">
    <location>
        <begin position="1"/>
        <end position="21"/>
    </location>
</feature>
<proteinExistence type="predicted"/>
<sequence>MKEEEEEEEEEGLSFLLPEDDALQVEGVLDDSRRGDAHPEHILLGGEIADSKYNREAFRPALHLLMQRASAPPRRFRGRADPRGSQRREGFTARSSWREQTGVNMPPCQHRAGPRIPAVGREAALPVPWGRR</sequence>
<organism evidence="2 3">
    <name type="scientific">Liparis tanakae</name>
    <name type="common">Tanaka's snailfish</name>
    <dbReference type="NCBI Taxonomy" id="230148"/>
    <lineage>
        <taxon>Eukaryota</taxon>
        <taxon>Metazoa</taxon>
        <taxon>Chordata</taxon>
        <taxon>Craniata</taxon>
        <taxon>Vertebrata</taxon>
        <taxon>Euteleostomi</taxon>
        <taxon>Actinopterygii</taxon>
        <taxon>Neopterygii</taxon>
        <taxon>Teleostei</taxon>
        <taxon>Neoteleostei</taxon>
        <taxon>Acanthomorphata</taxon>
        <taxon>Eupercaria</taxon>
        <taxon>Perciformes</taxon>
        <taxon>Cottioidei</taxon>
        <taxon>Cottales</taxon>
        <taxon>Liparidae</taxon>
        <taxon>Liparis</taxon>
    </lineage>
</organism>
<evidence type="ECO:0000256" key="1">
    <source>
        <dbReference type="SAM" id="MobiDB-lite"/>
    </source>
</evidence>
<name>A0A4Z2HN71_9TELE</name>
<evidence type="ECO:0000313" key="2">
    <source>
        <dbReference type="EMBL" id="TNN66991.1"/>
    </source>
</evidence>
<keyword evidence="3" id="KW-1185">Reference proteome</keyword>
<reference evidence="2 3" key="1">
    <citation type="submission" date="2019-03" db="EMBL/GenBank/DDBJ databases">
        <title>First draft genome of Liparis tanakae, snailfish: a comprehensive survey of snailfish specific genes.</title>
        <authorList>
            <person name="Kim W."/>
            <person name="Song I."/>
            <person name="Jeong J.-H."/>
            <person name="Kim D."/>
            <person name="Kim S."/>
            <person name="Ryu S."/>
            <person name="Song J.Y."/>
            <person name="Lee S.K."/>
        </authorList>
    </citation>
    <scope>NUCLEOTIDE SEQUENCE [LARGE SCALE GENOMIC DNA]</scope>
    <source>
        <tissue evidence="2">Muscle</tissue>
    </source>
</reference>
<feature type="compositionally biased region" description="Basic and acidic residues" evidence="1">
    <location>
        <begin position="78"/>
        <end position="91"/>
    </location>
</feature>
<dbReference type="Proteomes" id="UP000314294">
    <property type="component" value="Unassembled WGS sequence"/>
</dbReference>
<feature type="compositionally biased region" description="Polar residues" evidence="1">
    <location>
        <begin position="93"/>
        <end position="103"/>
    </location>
</feature>
<protein>
    <submittedName>
        <fullName evidence="2">Uncharacterized protein</fullName>
    </submittedName>
</protein>